<evidence type="ECO:0000313" key="1">
    <source>
        <dbReference type="EMBL" id="KAA3465737.1"/>
    </source>
</evidence>
<protein>
    <submittedName>
        <fullName evidence="1">Transposon Ty3-I Gag-Pol polyprotein</fullName>
    </submittedName>
</protein>
<gene>
    <name evidence="1" type="ORF">EPI10_000878</name>
</gene>
<dbReference type="AlphaFoldDB" id="A0A5B6V9E2"/>
<dbReference type="EMBL" id="SMMG02000007">
    <property type="protein sequence ID" value="KAA3465737.1"/>
    <property type="molecule type" value="Genomic_DNA"/>
</dbReference>
<sequence>MIEPNIVEVEEEPVDAQDKVEVQPIALRKECNAFLSLVHPEGKIEDILVHVDNFIFLANFIVLDFEADKEVPIILGRPFFETEKMLINVQKGELSMRVHDYIVTFNVFNVIKSFDKIIECSIVSKIELLFRLELE</sequence>
<reference evidence="2" key="1">
    <citation type="journal article" date="2019" name="Plant Biotechnol. J.">
        <title>Genome sequencing of the Australian wild diploid species Gossypium australe highlights disease resistance and delayed gland morphogenesis.</title>
        <authorList>
            <person name="Cai Y."/>
            <person name="Cai X."/>
            <person name="Wang Q."/>
            <person name="Wang P."/>
            <person name="Zhang Y."/>
            <person name="Cai C."/>
            <person name="Xu Y."/>
            <person name="Wang K."/>
            <person name="Zhou Z."/>
            <person name="Wang C."/>
            <person name="Geng S."/>
            <person name="Li B."/>
            <person name="Dong Q."/>
            <person name="Hou Y."/>
            <person name="Wang H."/>
            <person name="Ai P."/>
            <person name="Liu Z."/>
            <person name="Yi F."/>
            <person name="Sun M."/>
            <person name="An G."/>
            <person name="Cheng J."/>
            <person name="Zhang Y."/>
            <person name="Shi Q."/>
            <person name="Xie Y."/>
            <person name="Shi X."/>
            <person name="Chang Y."/>
            <person name="Huang F."/>
            <person name="Chen Y."/>
            <person name="Hong S."/>
            <person name="Mi L."/>
            <person name="Sun Q."/>
            <person name="Zhang L."/>
            <person name="Zhou B."/>
            <person name="Peng R."/>
            <person name="Zhang X."/>
            <person name="Liu F."/>
        </authorList>
    </citation>
    <scope>NUCLEOTIDE SEQUENCE [LARGE SCALE GENOMIC DNA]</scope>
    <source>
        <strain evidence="2">cv. PA1801</strain>
    </source>
</reference>
<comment type="caution">
    <text evidence="1">The sequence shown here is derived from an EMBL/GenBank/DDBJ whole genome shotgun (WGS) entry which is preliminary data.</text>
</comment>
<dbReference type="OrthoDB" id="1937287at2759"/>
<name>A0A5B6V9E2_9ROSI</name>
<evidence type="ECO:0000313" key="2">
    <source>
        <dbReference type="Proteomes" id="UP000325315"/>
    </source>
</evidence>
<keyword evidence="2" id="KW-1185">Reference proteome</keyword>
<dbReference type="PANTHER" id="PTHR33067">
    <property type="entry name" value="RNA-DIRECTED DNA POLYMERASE-RELATED"/>
    <property type="match status" value="1"/>
</dbReference>
<proteinExistence type="predicted"/>
<accession>A0A5B6V9E2</accession>
<dbReference type="Gene3D" id="2.40.70.10">
    <property type="entry name" value="Acid Proteases"/>
    <property type="match status" value="1"/>
</dbReference>
<dbReference type="PANTHER" id="PTHR33067:SF39">
    <property type="entry name" value="TRANSCRIPTION FACTOR INTERACTOR AND REGULATOR CCHC(ZN) FAMILY"/>
    <property type="match status" value="1"/>
</dbReference>
<dbReference type="Proteomes" id="UP000325315">
    <property type="component" value="Unassembled WGS sequence"/>
</dbReference>
<organism evidence="1 2">
    <name type="scientific">Gossypium australe</name>
    <dbReference type="NCBI Taxonomy" id="47621"/>
    <lineage>
        <taxon>Eukaryota</taxon>
        <taxon>Viridiplantae</taxon>
        <taxon>Streptophyta</taxon>
        <taxon>Embryophyta</taxon>
        <taxon>Tracheophyta</taxon>
        <taxon>Spermatophyta</taxon>
        <taxon>Magnoliopsida</taxon>
        <taxon>eudicotyledons</taxon>
        <taxon>Gunneridae</taxon>
        <taxon>Pentapetalae</taxon>
        <taxon>rosids</taxon>
        <taxon>malvids</taxon>
        <taxon>Malvales</taxon>
        <taxon>Malvaceae</taxon>
        <taxon>Malvoideae</taxon>
        <taxon>Gossypium</taxon>
    </lineage>
</organism>
<dbReference type="InterPro" id="IPR021109">
    <property type="entry name" value="Peptidase_aspartic_dom_sf"/>
</dbReference>